<feature type="transmembrane region" description="Helical" evidence="6">
    <location>
        <begin position="518"/>
        <end position="538"/>
    </location>
</feature>
<feature type="transmembrane region" description="Helical" evidence="6">
    <location>
        <begin position="358"/>
        <end position="384"/>
    </location>
</feature>
<keyword evidence="3" id="KW-0201">Cytochrome c-type biogenesis</keyword>
<dbReference type="RefSeq" id="WP_207329761.1">
    <property type="nucleotide sequence ID" value="NZ_JAFMYW010000004.1"/>
</dbReference>
<evidence type="ECO:0000313" key="9">
    <source>
        <dbReference type="EMBL" id="MBO0949798.1"/>
    </source>
</evidence>
<evidence type="ECO:0000256" key="6">
    <source>
        <dbReference type="SAM" id="Phobius"/>
    </source>
</evidence>
<keyword evidence="5 6" id="KW-0472">Membrane</keyword>
<dbReference type="SUPFAM" id="SSF52833">
    <property type="entry name" value="Thioredoxin-like"/>
    <property type="match status" value="1"/>
</dbReference>
<keyword evidence="2 6" id="KW-0812">Transmembrane</keyword>
<reference evidence="9 10" key="1">
    <citation type="submission" date="2021-03" db="EMBL/GenBank/DDBJ databases">
        <title>Fibrella sp. HMF5405 genome sequencing and assembly.</title>
        <authorList>
            <person name="Kang H."/>
            <person name="Kim H."/>
            <person name="Bae S."/>
            <person name="Joh K."/>
        </authorList>
    </citation>
    <scope>NUCLEOTIDE SEQUENCE [LARGE SCALE GENOMIC DNA]</scope>
    <source>
        <strain evidence="9 10">HMF5405</strain>
    </source>
</reference>
<dbReference type="PANTHER" id="PTHR32234:SF0">
    <property type="entry name" value="THIOL:DISULFIDE INTERCHANGE PROTEIN DSBD"/>
    <property type="match status" value="1"/>
</dbReference>
<sequence length="725" mass="78512">MNRFIAPLGLLLCLFTAITTSFGQFGQNNITKPTTFAYSVSPTKAKVGDVVEIRITARSKEGWHMYAAKTNPKLEMGPQATTLALEKNKTFQAVGELMSIGYETKFDDVWEGDTYIMPNPAVFTQRVKLLSDKPVIKGTVEGQTCSTVCVQVSDDFDVSSMLTVAAGSTPPTSVTTAVASVPISTTTVASATANVPESISATVDVAEIDTVAALNTSVAPVVSEVDPLAKLEGEQGGSQSLWGFALTAFLAGLAALLTPCVFPIIPMTVSFFTHQKGGWWKALLYGASIIAIYVLIGTLVSRINGPAFANFLSTHWLPNLLFFAVFFTFGLSFLGLFEITLPSSIVNKADAASERGGLAGIFFMAFTLVLVSFSCTGPIVGSILVASAGGEVVKPIVGMAAFSSAFAIPFTLFALFPQWLAKLPKSGGWLNSVKVVLGFLELALALKFLSIADQVYHWHLLDREVYLSFWIVIFSLLGLYLLGKIRLSHDSPEMMTIDTANGSMRLPVANSKVSIPRLLLAIITFTFVVYMIPGLWGAPLKALAGYLPPETSQDFNLHGGVGQTAPADKRTVRYGDLFKLPHGIQGFFDYKEALAYSKTVGKPVFIDFTGHGCVNCREMEQRVWSDPAVLARLQTDYVVVALYVDDKTELPEGEWYTSSYDQKQKKTIGAQNGDLQITRYGNNAQPHYCLVDGDGKLLVSPINYDLNVEKFGKFLDSGKAAFARK</sequence>
<evidence type="ECO:0000256" key="5">
    <source>
        <dbReference type="ARBA" id="ARBA00023136"/>
    </source>
</evidence>
<dbReference type="InterPro" id="IPR036249">
    <property type="entry name" value="Thioredoxin-like_sf"/>
</dbReference>
<organism evidence="9 10">
    <name type="scientific">Fibrella forsythiae</name>
    <dbReference type="NCBI Taxonomy" id="2817061"/>
    <lineage>
        <taxon>Bacteria</taxon>
        <taxon>Pseudomonadati</taxon>
        <taxon>Bacteroidota</taxon>
        <taxon>Cytophagia</taxon>
        <taxon>Cytophagales</taxon>
        <taxon>Spirosomataceae</taxon>
        <taxon>Fibrella</taxon>
    </lineage>
</organism>
<keyword evidence="10" id="KW-1185">Reference proteome</keyword>
<dbReference type="Pfam" id="PF02683">
    <property type="entry name" value="DsbD_TM"/>
    <property type="match status" value="1"/>
</dbReference>
<feature type="transmembrane region" description="Helical" evidence="6">
    <location>
        <begin position="428"/>
        <end position="446"/>
    </location>
</feature>
<evidence type="ECO:0000313" key="10">
    <source>
        <dbReference type="Proteomes" id="UP000664628"/>
    </source>
</evidence>
<evidence type="ECO:0000256" key="4">
    <source>
        <dbReference type="ARBA" id="ARBA00022989"/>
    </source>
</evidence>
<feature type="signal peptide" evidence="7">
    <location>
        <begin position="1"/>
        <end position="23"/>
    </location>
</feature>
<dbReference type="Gene3D" id="3.40.30.10">
    <property type="entry name" value="Glutaredoxin"/>
    <property type="match status" value="1"/>
</dbReference>
<proteinExistence type="predicted"/>
<evidence type="ECO:0000259" key="8">
    <source>
        <dbReference type="Pfam" id="PF02683"/>
    </source>
</evidence>
<comment type="subcellular location">
    <subcellularLocation>
        <location evidence="1">Membrane</location>
        <topology evidence="1">Multi-pass membrane protein</topology>
    </subcellularLocation>
</comment>
<feature type="transmembrane region" description="Helical" evidence="6">
    <location>
        <begin position="466"/>
        <end position="485"/>
    </location>
</feature>
<dbReference type="Proteomes" id="UP000664628">
    <property type="component" value="Unassembled WGS sequence"/>
</dbReference>
<evidence type="ECO:0000256" key="7">
    <source>
        <dbReference type="SAM" id="SignalP"/>
    </source>
</evidence>
<protein>
    <submittedName>
        <fullName evidence="9">Thioredoxin family protein</fullName>
    </submittedName>
</protein>
<dbReference type="PANTHER" id="PTHR32234">
    <property type="entry name" value="THIOL:DISULFIDE INTERCHANGE PROTEIN DSBD"/>
    <property type="match status" value="1"/>
</dbReference>
<accession>A0ABS3JK26</accession>
<dbReference type="InterPro" id="IPR003834">
    <property type="entry name" value="Cyt_c_assmbl_TM_dom"/>
</dbReference>
<feature type="transmembrane region" description="Helical" evidence="6">
    <location>
        <begin position="241"/>
        <end position="262"/>
    </location>
</feature>
<dbReference type="EMBL" id="JAFMYW010000004">
    <property type="protein sequence ID" value="MBO0949798.1"/>
    <property type="molecule type" value="Genomic_DNA"/>
</dbReference>
<name>A0ABS3JK26_9BACT</name>
<gene>
    <name evidence="9" type="ORF">J2I46_14470</name>
</gene>
<evidence type="ECO:0000256" key="3">
    <source>
        <dbReference type="ARBA" id="ARBA00022748"/>
    </source>
</evidence>
<keyword evidence="4 6" id="KW-1133">Transmembrane helix</keyword>
<evidence type="ECO:0000256" key="1">
    <source>
        <dbReference type="ARBA" id="ARBA00004141"/>
    </source>
</evidence>
<keyword evidence="7" id="KW-0732">Signal</keyword>
<comment type="caution">
    <text evidence="9">The sequence shown here is derived from an EMBL/GenBank/DDBJ whole genome shotgun (WGS) entry which is preliminary data.</text>
</comment>
<feature type="domain" description="Cytochrome C biogenesis protein transmembrane" evidence="8">
    <location>
        <begin position="244"/>
        <end position="449"/>
    </location>
</feature>
<evidence type="ECO:0000256" key="2">
    <source>
        <dbReference type="ARBA" id="ARBA00022692"/>
    </source>
</evidence>
<feature type="transmembrane region" description="Helical" evidence="6">
    <location>
        <begin position="396"/>
        <end position="416"/>
    </location>
</feature>
<dbReference type="Pfam" id="PF13899">
    <property type="entry name" value="Thioredoxin_7"/>
    <property type="match status" value="1"/>
</dbReference>
<feature type="transmembrane region" description="Helical" evidence="6">
    <location>
        <begin position="282"/>
        <end position="300"/>
    </location>
</feature>
<feature type="chain" id="PRO_5046267135" evidence="7">
    <location>
        <begin position="24"/>
        <end position="725"/>
    </location>
</feature>
<feature type="transmembrane region" description="Helical" evidence="6">
    <location>
        <begin position="320"/>
        <end position="337"/>
    </location>
</feature>